<dbReference type="CDD" id="cd18617">
    <property type="entry name" value="GH43_XynB-like"/>
    <property type="match status" value="1"/>
</dbReference>
<dbReference type="GO" id="GO:0005975">
    <property type="term" value="P:carbohydrate metabolic process"/>
    <property type="evidence" value="ECO:0007669"/>
    <property type="project" value="InterPro"/>
</dbReference>
<comment type="caution">
    <text evidence="6">The sequence shown here is derived from an EMBL/GenBank/DDBJ whole genome shotgun (WGS) entry which is preliminary data.</text>
</comment>
<dbReference type="InterPro" id="IPR006710">
    <property type="entry name" value="Glyco_hydro_43"/>
</dbReference>
<dbReference type="Gene3D" id="2.115.10.20">
    <property type="entry name" value="Glycosyl hydrolase domain, family 43"/>
    <property type="match status" value="1"/>
</dbReference>
<evidence type="ECO:0000256" key="4">
    <source>
        <dbReference type="RuleBase" id="RU361187"/>
    </source>
</evidence>
<dbReference type="InterPro" id="IPR041542">
    <property type="entry name" value="GH43_C2"/>
</dbReference>
<dbReference type="EMBL" id="JAGMUU010000021">
    <property type="protein sequence ID" value="KAH7129432.1"/>
    <property type="molecule type" value="Genomic_DNA"/>
</dbReference>
<dbReference type="SUPFAM" id="SSF49899">
    <property type="entry name" value="Concanavalin A-like lectins/glucanases"/>
    <property type="match status" value="1"/>
</dbReference>
<evidence type="ECO:0000256" key="2">
    <source>
        <dbReference type="ARBA" id="ARBA00022801"/>
    </source>
</evidence>
<dbReference type="InterPro" id="IPR023296">
    <property type="entry name" value="Glyco_hydro_beta-prop_sf"/>
</dbReference>
<dbReference type="SUPFAM" id="SSF75005">
    <property type="entry name" value="Arabinanase/levansucrase/invertase"/>
    <property type="match status" value="1"/>
</dbReference>
<keyword evidence="2 4" id="KW-0378">Hydrolase</keyword>
<reference evidence="6" key="1">
    <citation type="journal article" date="2021" name="Nat. Commun.">
        <title>Genetic determinants of endophytism in the Arabidopsis root mycobiome.</title>
        <authorList>
            <person name="Mesny F."/>
            <person name="Miyauchi S."/>
            <person name="Thiergart T."/>
            <person name="Pickel B."/>
            <person name="Atanasova L."/>
            <person name="Karlsson M."/>
            <person name="Huettel B."/>
            <person name="Barry K.W."/>
            <person name="Haridas S."/>
            <person name="Chen C."/>
            <person name="Bauer D."/>
            <person name="Andreopoulos W."/>
            <person name="Pangilinan J."/>
            <person name="LaButti K."/>
            <person name="Riley R."/>
            <person name="Lipzen A."/>
            <person name="Clum A."/>
            <person name="Drula E."/>
            <person name="Henrissat B."/>
            <person name="Kohler A."/>
            <person name="Grigoriev I.V."/>
            <person name="Martin F.M."/>
            <person name="Hacquard S."/>
        </authorList>
    </citation>
    <scope>NUCLEOTIDE SEQUENCE</scope>
    <source>
        <strain evidence="6">MPI-CAGE-AT-0021</strain>
    </source>
</reference>
<evidence type="ECO:0000259" key="5">
    <source>
        <dbReference type="Pfam" id="PF17851"/>
    </source>
</evidence>
<name>A0A9P9E2I0_9HYPO</name>
<dbReference type="OrthoDB" id="2139957at2759"/>
<sequence>MASDNTLVTFRNPVITGFNPDPTVCVVPASETSPTTFFLSTSTFELFPGCAIYTSTNLLDWTLIGHALTRRSQIEMRTVEPGAGSWASTLRYRASEKRWYLANGLFQRYRPTVDERIFPRGFYVWTDNIWDDAAWSDPVYFDNPGFDQDLFWDDDGKVYLSTTMRLAWRDPDSKLKDFSIHISEIDIKTGRTLTAPRSIRESPHGIAEGSHIIKRGEYYYLFTAEGGTEAGHQEWVLRNREGPYGPWEGQGKPLWYNGPEEEVQRTGHADVFEDGDGQWWAVLLGVRPFNNGGTFWEPPLGRETFLVTVDWLDNWPVFNGGKNITLETQGRASLSRTEKLGPTVWRADLSKESLELGWYQKNTPLKQSYSLTERPGFLRLYGNCYNLSSPEAPAMLLRKQTSYSQTFFASMEFAPTRRGYEAGVVLWWSNYSYATIGVVATQKDSGVQHDVVLRRPGGNDRIIWSLPFPSQQSAKLDFEIRAGPVLYEMYISSNTDKLSQAIATNELTVAPPVGGAFTGVMFGIYSFGKGEPVLDPADFTDISSVDHDVLDRDVRWDRR</sequence>
<evidence type="ECO:0000256" key="3">
    <source>
        <dbReference type="ARBA" id="ARBA00023295"/>
    </source>
</evidence>
<keyword evidence="7" id="KW-1185">Reference proteome</keyword>
<dbReference type="PANTHER" id="PTHR42812">
    <property type="entry name" value="BETA-XYLOSIDASE"/>
    <property type="match status" value="1"/>
</dbReference>
<dbReference type="Pfam" id="PF17851">
    <property type="entry name" value="GH43_C2"/>
    <property type="match status" value="1"/>
</dbReference>
<evidence type="ECO:0000256" key="1">
    <source>
        <dbReference type="ARBA" id="ARBA00009865"/>
    </source>
</evidence>
<organism evidence="6 7">
    <name type="scientific">Dactylonectria estremocensis</name>
    <dbReference type="NCBI Taxonomy" id="1079267"/>
    <lineage>
        <taxon>Eukaryota</taxon>
        <taxon>Fungi</taxon>
        <taxon>Dikarya</taxon>
        <taxon>Ascomycota</taxon>
        <taxon>Pezizomycotina</taxon>
        <taxon>Sordariomycetes</taxon>
        <taxon>Hypocreomycetidae</taxon>
        <taxon>Hypocreales</taxon>
        <taxon>Nectriaceae</taxon>
        <taxon>Dactylonectria</taxon>
    </lineage>
</organism>
<dbReference type="AlphaFoldDB" id="A0A9P9E2I0"/>
<dbReference type="InterPro" id="IPR013320">
    <property type="entry name" value="ConA-like_dom_sf"/>
</dbReference>
<keyword evidence="3 4" id="KW-0326">Glycosidase</keyword>
<accession>A0A9P9E2I0</accession>
<evidence type="ECO:0000313" key="7">
    <source>
        <dbReference type="Proteomes" id="UP000717696"/>
    </source>
</evidence>
<dbReference type="GO" id="GO:0004553">
    <property type="term" value="F:hydrolase activity, hydrolyzing O-glycosyl compounds"/>
    <property type="evidence" value="ECO:0007669"/>
    <property type="project" value="InterPro"/>
</dbReference>
<dbReference type="InterPro" id="IPR051795">
    <property type="entry name" value="Glycosyl_Hydrlase_43"/>
</dbReference>
<evidence type="ECO:0000313" key="6">
    <source>
        <dbReference type="EMBL" id="KAH7129432.1"/>
    </source>
</evidence>
<comment type="similarity">
    <text evidence="1 4">Belongs to the glycosyl hydrolase 43 family.</text>
</comment>
<proteinExistence type="inferred from homology"/>
<dbReference type="Pfam" id="PF04616">
    <property type="entry name" value="Glyco_hydro_43"/>
    <property type="match status" value="1"/>
</dbReference>
<gene>
    <name evidence="6" type="ORF">B0J13DRAFT_564073</name>
</gene>
<dbReference type="Gene3D" id="2.60.120.200">
    <property type="match status" value="1"/>
</dbReference>
<dbReference type="Proteomes" id="UP000717696">
    <property type="component" value="Unassembled WGS sequence"/>
</dbReference>
<protein>
    <submittedName>
        <fullName evidence="6">Glycosyl hydrolase</fullName>
    </submittedName>
</protein>
<feature type="domain" description="Beta-xylosidase C-terminal Concanavalin A-like" evidence="5">
    <location>
        <begin position="349"/>
        <end position="540"/>
    </location>
</feature>
<dbReference type="PANTHER" id="PTHR42812:SF16">
    <property type="entry name" value="HYDROLASE, PUTATIVE (AFU_ORTHOLOGUE AFUA_7G06110)-RELATED"/>
    <property type="match status" value="1"/>
</dbReference>